<reference evidence="2 3" key="1">
    <citation type="submission" date="2014-02" db="EMBL/GenBank/DDBJ databases">
        <title>Single nucleus genome sequencing reveals high similarity among nuclei of an endomycorrhizal fungus.</title>
        <authorList>
            <person name="Lin K."/>
            <person name="Geurts R."/>
            <person name="Zhang Z."/>
            <person name="Limpens E."/>
            <person name="Saunders D.G."/>
            <person name="Mu D."/>
            <person name="Pang E."/>
            <person name="Cao H."/>
            <person name="Cha H."/>
            <person name="Lin T."/>
            <person name="Zhou Q."/>
            <person name="Shang Y."/>
            <person name="Li Y."/>
            <person name="Ivanov S."/>
            <person name="Sharma T."/>
            <person name="Velzen R.V."/>
            <person name="Ruijter N.D."/>
            <person name="Aanen D.K."/>
            <person name="Win J."/>
            <person name="Kamoun S."/>
            <person name="Bisseling T."/>
            <person name="Huang S."/>
        </authorList>
    </citation>
    <scope>NUCLEOTIDE SEQUENCE [LARGE SCALE GENOMIC DNA]</scope>
    <source>
        <strain evidence="3">DAOM197198w</strain>
    </source>
</reference>
<dbReference type="InterPro" id="IPR059098">
    <property type="entry name" value="WHD_MCM2"/>
</dbReference>
<feature type="domain" description="DNA replication licensing factor MCM2-like winged-helix" evidence="1">
    <location>
        <begin position="47"/>
        <end position="121"/>
    </location>
</feature>
<dbReference type="Proteomes" id="UP000022910">
    <property type="component" value="Unassembled WGS sequence"/>
</dbReference>
<name>A0A015M305_RHIIW</name>
<accession>A0A015M305</accession>
<protein>
    <recommendedName>
        <fullName evidence="1">DNA replication licensing factor MCM2-like winged-helix domain-containing protein</fullName>
    </recommendedName>
</protein>
<dbReference type="Pfam" id="PF23669">
    <property type="entry name" value="WHD_MCM2"/>
    <property type="match status" value="1"/>
</dbReference>
<dbReference type="STRING" id="1432141.A0A015M305"/>
<evidence type="ECO:0000313" key="3">
    <source>
        <dbReference type="Proteomes" id="UP000022910"/>
    </source>
</evidence>
<dbReference type="AlphaFoldDB" id="A0A015M305"/>
<comment type="caution">
    <text evidence="2">The sequence shown here is derived from an EMBL/GenBank/DDBJ whole genome shotgun (WGS) entry which is preliminary data.</text>
</comment>
<proteinExistence type="predicted"/>
<dbReference type="EMBL" id="JEMT01003858">
    <property type="protein sequence ID" value="EXX79386.1"/>
    <property type="molecule type" value="Genomic_DNA"/>
</dbReference>
<organism evidence="2 3">
    <name type="scientific">Rhizophagus irregularis (strain DAOM 197198w)</name>
    <name type="common">Glomus intraradices</name>
    <dbReference type="NCBI Taxonomy" id="1432141"/>
    <lineage>
        <taxon>Eukaryota</taxon>
        <taxon>Fungi</taxon>
        <taxon>Fungi incertae sedis</taxon>
        <taxon>Mucoromycota</taxon>
        <taxon>Glomeromycotina</taxon>
        <taxon>Glomeromycetes</taxon>
        <taxon>Glomerales</taxon>
        <taxon>Glomeraceae</taxon>
        <taxon>Rhizophagus</taxon>
    </lineage>
</organism>
<sequence>MHLRTYTNKIDVEIAIDVVLQSFFDSQKFSISNRLKRQFAKYINKAKEQSELLIHILNDMVREKVQLQKASNVHSRTGNIHISVSELIEQAKKYNVYDVDSFLRSAEFTHLFMWDQNQDVIIKSFT</sequence>
<gene>
    <name evidence="2" type="ORF">RirG_006110</name>
</gene>
<dbReference type="HOGENOM" id="CLU_138092_0_0_1"/>
<evidence type="ECO:0000259" key="1">
    <source>
        <dbReference type="Pfam" id="PF23669"/>
    </source>
</evidence>
<dbReference type="OrthoDB" id="844at2759"/>
<keyword evidence="3" id="KW-1185">Reference proteome</keyword>
<dbReference type="OMA" id="TYERVTT"/>
<evidence type="ECO:0000313" key="2">
    <source>
        <dbReference type="EMBL" id="EXX79386.1"/>
    </source>
</evidence>